<dbReference type="EMBL" id="RKIT01000002">
    <property type="protein sequence ID" value="RSC19179.1"/>
    <property type="molecule type" value="Genomic_DNA"/>
</dbReference>
<gene>
    <name evidence="1" type="ORF">EGS84_20665</name>
</gene>
<reference evidence="2" key="1">
    <citation type="submission" date="2018-10" db="EMBL/GenBank/DDBJ databases">
        <title>FDA dAtabase for Regulatory Grade micrObial Sequences (FDA-ARGOS): Supporting development and validation of Infectious Disease Dx tests.</title>
        <authorList>
            <person name="Goldberg B."/>
            <person name="Campos J."/>
            <person name="Tallon L."/>
            <person name="Sadzewicz L."/>
            <person name="Zhao X."/>
            <person name="Vavikolanu K."/>
            <person name="Mehta A."/>
            <person name="Aluvathingal J."/>
            <person name="Nadendla S."/>
            <person name="Geyer C."/>
            <person name="Nandy P."/>
            <person name="Yan Y."/>
            <person name="Sichtig H."/>
        </authorList>
    </citation>
    <scope>NUCLEOTIDE SEQUENCE [LARGE SCALE GENOMIC DNA]</scope>
    <source>
        <strain evidence="2">FDAARGOS_526</strain>
    </source>
</reference>
<sequence>MIILLITIFICNSVLSRRGKREHYFTTQAGSLIRALTPRSNEKYNLKPALRAFSGMYGFRRCGRHQAKHLTTRVWRMWLNKDKQETQ</sequence>
<dbReference type="AlphaFoldDB" id="A0AAQ1A646"/>
<dbReference type="Proteomes" id="UP000282299">
    <property type="component" value="Unassembled WGS sequence"/>
</dbReference>
<evidence type="ECO:0000313" key="2">
    <source>
        <dbReference type="Proteomes" id="UP000282299"/>
    </source>
</evidence>
<name>A0AAQ1A646_CITKO</name>
<proteinExistence type="predicted"/>
<protein>
    <submittedName>
        <fullName evidence="1">Uncharacterized protein</fullName>
    </submittedName>
</protein>
<evidence type="ECO:0000313" key="1">
    <source>
        <dbReference type="EMBL" id="RSC19179.1"/>
    </source>
</evidence>
<accession>A0AAQ1A646</accession>
<comment type="caution">
    <text evidence="1">The sequence shown here is derived from an EMBL/GenBank/DDBJ whole genome shotgun (WGS) entry which is preliminary data.</text>
</comment>
<organism evidence="1 2">
    <name type="scientific">Citrobacter koseri</name>
    <name type="common">Citrobacter diversus</name>
    <dbReference type="NCBI Taxonomy" id="545"/>
    <lineage>
        <taxon>Bacteria</taxon>
        <taxon>Pseudomonadati</taxon>
        <taxon>Pseudomonadota</taxon>
        <taxon>Gammaproteobacteria</taxon>
        <taxon>Enterobacterales</taxon>
        <taxon>Enterobacteriaceae</taxon>
        <taxon>Citrobacter</taxon>
    </lineage>
</organism>